<reference evidence="3" key="2">
    <citation type="submission" date="2025-08" db="UniProtKB">
        <authorList>
            <consortium name="RefSeq"/>
        </authorList>
    </citation>
    <scope>IDENTIFICATION</scope>
    <source>
        <tissue evidence="3">Whole plant</tissue>
    </source>
</reference>
<evidence type="ECO:0000313" key="3">
    <source>
        <dbReference type="RefSeq" id="XP_052118656.1"/>
    </source>
</evidence>
<dbReference type="GeneID" id="127748363"/>
<keyword evidence="1" id="KW-1133">Transmembrane helix</keyword>
<evidence type="ECO:0000256" key="1">
    <source>
        <dbReference type="SAM" id="Phobius"/>
    </source>
</evidence>
<protein>
    <submittedName>
        <fullName evidence="3">Uncharacterized protein LOC127748363</fullName>
    </submittedName>
</protein>
<accession>A0A9C6TQM3</accession>
<keyword evidence="1" id="KW-0472">Membrane</keyword>
<evidence type="ECO:0000313" key="2">
    <source>
        <dbReference type="Proteomes" id="UP000515211"/>
    </source>
</evidence>
<keyword evidence="2" id="KW-1185">Reference proteome</keyword>
<name>A0A9C6TQM3_ARADU</name>
<reference evidence="2" key="1">
    <citation type="journal article" date="2016" name="Nat. Genet.">
        <title>The genome sequences of Arachis duranensis and Arachis ipaensis, the diploid ancestors of cultivated peanut.</title>
        <authorList>
            <person name="Bertioli D.J."/>
            <person name="Cannon S.B."/>
            <person name="Froenicke L."/>
            <person name="Huang G."/>
            <person name="Farmer A.D."/>
            <person name="Cannon E.K."/>
            <person name="Liu X."/>
            <person name="Gao D."/>
            <person name="Clevenger J."/>
            <person name="Dash S."/>
            <person name="Ren L."/>
            <person name="Moretzsohn M.C."/>
            <person name="Shirasawa K."/>
            <person name="Huang W."/>
            <person name="Vidigal B."/>
            <person name="Abernathy B."/>
            <person name="Chu Y."/>
            <person name="Niederhuth C.E."/>
            <person name="Umale P."/>
            <person name="Araujo A.C."/>
            <person name="Kozik A."/>
            <person name="Kim K.D."/>
            <person name="Burow M.D."/>
            <person name="Varshney R.K."/>
            <person name="Wang X."/>
            <person name="Zhang X."/>
            <person name="Barkley N."/>
            <person name="Guimaraes P.M."/>
            <person name="Isobe S."/>
            <person name="Guo B."/>
            <person name="Liao B."/>
            <person name="Stalker H.T."/>
            <person name="Schmitz R.J."/>
            <person name="Scheffler B.E."/>
            <person name="Leal-Bertioli S.C."/>
            <person name="Xun X."/>
            <person name="Jackson S.A."/>
            <person name="Michelmore R."/>
            <person name="Ozias-Akins P."/>
        </authorList>
    </citation>
    <scope>NUCLEOTIDE SEQUENCE [LARGE SCALE GENOMIC DNA]</scope>
    <source>
        <strain evidence="2">cv. V14167</strain>
    </source>
</reference>
<gene>
    <name evidence="3" type="primary">LOC127748363</name>
</gene>
<proteinExistence type="predicted"/>
<sequence length="110" mass="12159">MSLSSFRSFVPIWHHRAPNHQSLGLFDVTQRMRLPPPLKCSAAEPDQETKVPATCLLLNVLQLFDGVPLPLVGMVAYGLVAALGLQLATNKMLPFGIGRSRSQLMMFHSF</sequence>
<keyword evidence="1" id="KW-0812">Transmembrane</keyword>
<dbReference type="AlphaFoldDB" id="A0A9C6TQM3"/>
<dbReference type="Proteomes" id="UP000515211">
    <property type="component" value="Chromosome 6"/>
</dbReference>
<organism evidence="2 3">
    <name type="scientific">Arachis duranensis</name>
    <name type="common">Wild peanut</name>
    <dbReference type="NCBI Taxonomy" id="130453"/>
    <lineage>
        <taxon>Eukaryota</taxon>
        <taxon>Viridiplantae</taxon>
        <taxon>Streptophyta</taxon>
        <taxon>Embryophyta</taxon>
        <taxon>Tracheophyta</taxon>
        <taxon>Spermatophyta</taxon>
        <taxon>Magnoliopsida</taxon>
        <taxon>eudicotyledons</taxon>
        <taxon>Gunneridae</taxon>
        <taxon>Pentapetalae</taxon>
        <taxon>rosids</taxon>
        <taxon>fabids</taxon>
        <taxon>Fabales</taxon>
        <taxon>Fabaceae</taxon>
        <taxon>Papilionoideae</taxon>
        <taxon>50 kb inversion clade</taxon>
        <taxon>dalbergioids sensu lato</taxon>
        <taxon>Dalbergieae</taxon>
        <taxon>Pterocarpus clade</taxon>
        <taxon>Arachis</taxon>
    </lineage>
</organism>
<dbReference type="KEGG" id="adu:127748363"/>
<feature type="transmembrane region" description="Helical" evidence="1">
    <location>
        <begin position="67"/>
        <end position="89"/>
    </location>
</feature>
<dbReference type="RefSeq" id="XP_052118656.1">
    <property type="nucleotide sequence ID" value="XM_052262696.1"/>
</dbReference>